<protein>
    <recommendedName>
        <fullName evidence="3">Acetoacetate decarboxylase</fullName>
    </recommendedName>
</protein>
<gene>
    <name evidence="1" type="ORF">BjapCC829_31520</name>
</gene>
<evidence type="ECO:0000313" key="1">
    <source>
        <dbReference type="EMBL" id="UFW84452.1"/>
    </source>
</evidence>
<keyword evidence="2" id="KW-1185">Reference proteome</keyword>
<sequence>MPHYWMGLRSLSSGIFDMSSDLAISSAIERGYPPAVLYLRNDDVVTTEVCAFNYFSTFLKEQPDAEAHVWLFDGQGKEVCYFRKDLGFNGQLQLMTTELCSNVSGTVAMTLLPKKDIRLRPGKRVTTGYYTQYYSQRHAITLSHEREAVVTKSFPTPAWMQTYLAKLIGISGVVLVNSCLAPDGEASGTARLRALDGGILDERPLPKIPPMGAKRIATLDLFPDAKRLVGSAESFALEFSGSNMASPFSYYEFANGKFSLHHF</sequence>
<organism evidence="1 2">
    <name type="scientific">Bradyrhizobium barranii</name>
    <dbReference type="NCBI Taxonomy" id="2992140"/>
    <lineage>
        <taxon>Bacteria</taxon>
        <taxon>Pseudomonadati</taxon>
        <taxon>Pseudomonadota</taxon>
        <taxon>Alphaproteobacteria</taxon>
        <taxon>Hyphomicrobiales</taxon>
        <taxon>Nitrobacteraceae</taxon>
        <taxon>Bradyrhizobium</taxon>
    </lineage>
</organism>
<dbReference type="Proteomes" id="UP001430990">
    <property type="component" value="Chromosome"/>
</dbReference>
<evidence type="ECO:0000313" key="2">
    <source>
        <dbReference type="Proteomes" id="UP001430990"/>
    </source>
</evidence>
<proteinExistence type="predicted"/>
<dbReference type="RefSeq" id="WP_231142431.1">
    <property type="nucleotide sequence ID" value="NZ_CP088100.1"/>
</dbReference>
<evidence type="ECO:0008006" key="3">
    <source>
        <dbReference type="Google" id="ProtNLM"/>
    </source>
</evidence>
<accession>A0ABY3QER0</accession>
<name>A0ABY3QER0_9BRAD</name>
<reference evidence="1" key="1">
    <citation type="submission" date="2021-11" db="EMBL/GenBank/DDBJ databases">
        <title>Australian commercial rhizobial inoculants.</title>
        <authorList>
            <person name="Kohlmeier M.G."/>
            <person name="O'Hara G.W."/>
            <person name="Colombi E."/>
            <person name="Ramsay J.P."/>
            <person name="Terpolilli J."/>
        </authorList>
    </citation>
    <scope>NUCLEOTIDE SEQUENCE</scope>
    <source>
        <strain evidence="1">CC829</strain>
    </source>
</reference>
<dbReference type="EMBL" id="CP088100">
    <property type="protein sequence ID" value="UFW84452.1"/>
    <property type="molecule type" value="Genomic_DNA"/>
</dbReference>